<dbReference type="OrthoDB" id="2312412at2759"/>
<feature type="compositionally biased region" description="Basic and acidic residues" evidence="1">
    <location>
        <begin position="56"/>
        <end position="71"/>
    </location>
</feature>
<evidence type="ECO:0000313" key="3">
    <source>
        <dbReference type="Proteomes" id="UP000684084"/>
    </source>
</evidence>
<sequence>MVKFNKRALKCKDDNQYEKLSKEMKKFIGKFPNTFESLNSYNQMTLPKNASLETSDDTKGIEARPNKRDVARNTNLYPSHITGSPKHTRPSPDFIDDSLEAEPSKF</sequence>
<gene>
    <name evidence="2" type="ORF">CHRIB12_LOCUS6947</name>
</gene>
<evidence type="ECO:0000313" key="2">
    <source>
        <dbReference type="EMBL" id="CAB5357585.1"/>
    </source>
</evidence>
<organism evidence="2 3">
    <name type="scientific">Rhizophagus irregularis</name>
    <dbReference type="NCBI Taxonomy" id="588596"/>
    <lineage>
        <taxon>Eukaryota</taxon>
        <taxon>Fungi</taxon>
        <taxon>Fungi incertae sedis</taxon>
        <taxon>Mucoromycota</taxon>
        <taxon>Glomeromycotina</taxon>
        <taxon>Glomeromycetes</taxon>
        <taxon>Glomerales</taxon>
        <taxon>Glomeraceae</taxon>
        <taxon>Rhizophagus</taxon>
    </lineage>
</organism>
<dbReference type="EMBL" id="CAGKOT010000011">
    <property type="protein sequence ID" value="CAB5357585.1"/>
    <property type="molecule type" value="Genomic_DNA"/>
</dbReference>
<dbReference type="VEuPathDB" id="FungiDB:FUN_003269"/>
<dbReference type="AlphaFoldDB" id="A0A2I1F2U7"/>
<evidence type="ECO:0000256" key="1">
    <source>
        <dbReference type="SAM" id="MobiDB-lite"/>
    </source>
</evidence>
<dbReference type="VEuPathDB" id="FungiDB:RhiirFUN_023621"/>
<reference evidence="2" key="1">
    <citation type="submission" date="2020-05" db="EMBL/GenBank/DDBJ databases">
        <authorList>
            <person name="Rincon C."/>
            <person name="Sanders R I."/>
            <person name="Robbins C."/>
            <person name="Chaturvedi A."/>
        </authorList>
    </citation>
    <scope>NUCLEOTIDE SEQUENCE</scope>
    <source>
        <strain evidence="2">CHB12</strain>
    </source>
</reference>
<accession>A0A2I1F2U7</accession>
<comment type="caution">
    <text evidence="2">The sequence shown here is derived from an EMBL/GenBank/DDBJ whole genome shotgun (WGS) entry which is preliminary data.</text>
</comment>
<dbReference type="Proteomes" id="UP000684084">
    <property type="component" value="Unassembled WGS sequence"/>
</dbReference>
<feature type="region of interest" description="Disordered" evidence="1">
    <location>
        <begin position="48"/>
        <end position="106"/>
    </location>
</feature>
<name>A0A2I1F2U7_9GLOM</name>
<protein>
    <submittedName>
        <fullName evidence="2">Uncharacterized protein</fullName>
    </submittedName>
</protein>
<proteinExistence type="predicted"/>